<keyword evidence="1" id="KW-1133">Transmembrane helix</keyword>
<evidence type="ECO:0000313" key="2">
    <source>
        <dbReference type="EMBL" id="KUG56637.1"/>
    </source>
</evidence>
<proteinExistence type="predicted"/>
<comment type="caution">
    <text evidence="2">The sequence shown here is derived from an EMBL/GenBank/DDBJ whole genome shotgun (WGS) entry which is preliminary data.</text>
</comment>
<reference evidence="3" key="1">
    <citation type="submission" date="2015-12" db="EMBL/GenBank/DDBJ databases">
        <authorList>
            <person name="Nair G.R."/>
            <person name="Kaur G."/>
            <person name="Mayilraj S."/>
        </authorList>
    </citation>
    <scope>NUCLEOTIDE SEQUENCE [LARGE SCALE GENOMIC DNA]</scope>
    <source>
        <strain evidence="3">CD08_4</strain>
    </source>
</reference>
<dbReference type="Proteomes" id="UP000053512">
    <property type="component" value="Unassembled WGS sequence"/>
</dbReference>
<feature type="transmembrane region" description="Helical" evidence="1">
    <location>
        <begin position="6"/>
        <end position="29"/>
    </location>
</feature>
<keyword evidence="1" id="KW-0812">Transmembrane</keyword>
<evidence type="ECO:0000313" key="3">
    <source>
        <dbReference type="Proteomes" id="UP000053512"/>
    </source>
</evidence>
<accession>A0A0W8IA28</accession>
<organism evidence="2 3">
    <name type="scientific">Kocuria rosea subsp. polaris</name>
    <dbReference type="NCBI Taxonomy" id="136273"/>
    <lineage>
        <taxon>Bacteria</taxon>
        <taxon>Bacillati</taxon>
        <taxon>Actinomycetota</taxon>
        <taxon>Actinomycetes</taxon>
        <taxon>Micrococcales</taxon>
        <taxon>Micrococcaceae</taxon>
        <taxon>Kocuria</taxon>
    </lineage>
</organism>
<evidence type="ECO:0000256" key="1">
    <source>
        <dbReference type="SAM" id="Phobius"/>
    </source>
</evidence>
<gene>
    <name evidence="2" type="ORF">AVL61_06155</name>
</gene>
<protein>
    <submittedName>
        <fullName evidence="2">Uncharacterized protein</fullName>
    </submittedName>
</protein>
<dbReference type="RefSeq" id="WP_058874385.1">
    <property type="nucleotide sequence ID" value="NZ_LQBK01000022.1"/>
</dbReference>
<name>A0A0W8IA28_KOCRO</name>
<feature type="transmembrane region" description="Helical" evidence="1">
    <location>
        <begin position="72"/>
        <end position="93"/>
    </location>
</feature>
<sequence length="94" mass="9888">MPESAAHWVPLAAIPVLLAVGSLAVLHWSRYLGAIGRLRRAQASPGTSPSTAPAPHTAAWLELRSAEHYRRAYRLTWAVAGVLAVGLGAAVLAD</sequence>
<dbReference type="AlphaFoldDB" id="A0A0W8IA28"/>
<dbReference type="STRING" id="136273.GY22_10470"/>
<keyword evidence="1" id="KW-0472">Membrane</keyword>
<dbReference type="OrthoDB" id="9989170at2"/>
<dbReference type="EMBL" id="LQBK01000022">
    <property type="protein sequence ID" value="KUG56637.1"/>
    <property type="molecule type" value="Genomic_DNA"/>
</dbReference>